<keyword evidence="2 5" id="KW-0812">Transmembrane</keyword>
<protein>
    <recommendedName>
        <fullName evidence="5">SURF1-like protein</fullName>
    </recommendedName>
</protein>
<dbReference type="PANTHER" id="PTHR23427">
    <property type="entry name" value="SURFEIT LOCUS PROTEIN"/>
    <property type="match status" value="1"/>
</dbReference>
<comment type="caution">
    <text evidence="5">Lacks conserved residue(s) required for the propagation of feature annotation.</text>
</comment>
<comment type="similarity">
    <text evidence="5">Belongs to the SURF1 family.</text>
</comment>
<keyword evidence="5" id="KW-0999">Mitochondrion inner membrane</keyword>
<dbReference type="GO" id="GO:0005743">
    <property type="term" value="C:mitochondrial inner membrane"/>
    <property type="evidence" value="ECO:0007669"/>
    <property type="project" value="UniProtKB-SubCell"/>
</dbReference>
<keyword evidence="3 5" id="KW-1133">Transmembrane helix</keyword>
<keyword evidence="5" id="KW-0496">Mitochondrion</keyword>
<dbReference type="OrthoDB" id="10040024at2759"/>
<dbReference type="PROSITE" id="PS50895">
    <property type="entry name" value="SURF1"/>
    <property type="match status" value="1"/>
</dbReference>
<dbReference type="Proteomes" id="UP000030755">
    <property type="component" value="Unassembled WGS sequence"/>
</dbReference>
<gene>
    <name evidence="6" type="ORF">O9G_000688</name>
</gene>
<keyword evidence="4 5" id="KW-0472">Membrane</keyword>
<comment type="function">
    <text evidence="5">Probably involved in the biogenesis of the COX complex.</text>
</comment>
<evidence type="ECO:0000256" key="4">
    <source>
        <dbReference type="ARBA" id="ARBA00023136"/>
    </source>
</evidence>
<evidence type="ECO:0000256" key="2">
    <source>
        <dbReference type="ARBA" id="ARBA00022692"/>
    </source>
</evidence>
<dbReference type="STRING" id="988480.A0A075AYD6"/>
<dbReference type="EMBL" id="KE560848">
    <property type="protein sequence ID" value="EPZ35292.1"/>
    <property type="molecule type" value="Genomic_DNA"/>
</dbReference>
<dbReference type="HOGENOM" id="CLU_1705266_0_0_1"/>
<dbReference type="OMA" id="WRYINIK"/>
<name>A0A075AYD6_ROZAC</name>
<evidence type="ECO:0000313" key="7">
    <source>
        <dbReference type="Proteomes" id="UP000030755"/>
    </source>
</evidence>
<organism evidence="6 7">
    <name type="scientific">Rozella allomycis (strain CSF55)</name>
    <dbReference type="NCBI Taxonomy" id="988480"/>
    <lineage>
        <taxon>Eukaryota</taxon>
        <taxon>Fungi</taxon>
        <taxon>Fungi incertae sedis</taxon>
        <taxon>Cryptomycota</taxon>
        <taxon>Cryptomycota incertae sedis</taxon>
        <taxon>Rozella</taxon>
    </lineage>
</organism>
<accession>A0A075AYD6</accession>
<feature type="transmembrane region" description="Helical" evidence="5">
    <location>
        <begin position="12"/>
        <end position="32"/>
    </location>
</feature>
<reference evidence="6 7" key="1">
    <citation type="journal article" date="2013" name="Curr. Biol.">
        <title>Shared signatures of parasitism and phylogenomics unite Cryptomycota and microsporidia.</title>
        <authorList>
            <person name="James T.Y."/>
            <person name="Pelin A."/>
            <person name="Bonen L."/>
            <person name="Ahrendt S."/>
            <person name="Sain D."/>
            <person name="Corradi N."/>
            <person name="Stajich J.E."/>
        </authorList>
    </citation>
    <scope>NUCLEOTIDE SEQUENCE [LARGE SCALE GENOMIC DNA]</scope>
    <source>
        <strain evidence="6 7">CSF55</strain>
    </source>
</reference>
<dbReference type="AlphaFoldDB" id="A0A075AYD6"/>
<comment type="subcellular location">
    <subcellularLocation>
        <location evidence="1">Membrane</location>
    </subcellularLocation>
    <subcellularLocation>
        <location evidence="5">Mitochondrion inner membrane</location>
        <topology evidence="5">Multi-pass membrane protein</topology>
    </subcellularLocation>
</comment>
<evidence type="ECO:0000256" key="3">
    <source>
        <dbReference type="ARBA" id="ARBA00022989"/>
    </source>
</evidence>
<keyword evidence="7" id="KW-1185">Reference proteome</keyword>
<evidence type="ECO:0000313" key="6">
    <source>
        <dbReference type="EMBL" id="EPZ35292.1"/>
    </source>
</evidence>
<evidence type="ECO:0000256" key="5">
    <source>
        <dbReference type="RuleBase" id="RU363076"/>
    </source>
</evidence>
<dbReference type="InterPro" id="IPR045214">
    <property type="entry name" value="Surf1/Surf4"/>
</dbReference>
<evidence type="ECO:0000256" key="1">
    <source>
        <dbReference type="ARBA" id="ARBA00004370"/>
    </source>
</evidence>
<dbReference type="InterPro" id="IPR002994">
    <property type="entry name" value="Surf1/Shy1"/>
</dbReference>
<sequence length="154" mass="17954">MYRPKLISRGTSFTAKLLGITCPLICAGLGVWQMQRLEWKLSYIEDVKEQMKMEPLDFTQLNEKQWPIWRYINIKGKFEEESILVGPRYSEDTSVVFYVVTPYVLENGGVIGGLDDKTPEKWFKADNSKYPETLKVIVRPHEKVNLFEKFKVDA</sequence>
<dbReference type="PANTHER" id="PTHR23427:SF2">
    <property type="entry name" value="SURFEIT LOCUS PROTEIN 1"/>
    <property type="match status" value="1"/>
</dbReference>
<dbReference type="Pfam" id="PF02104">
    <property type="entry name" value="SURF1"/>
    <property type="match status" value="1"/>
</dbReference>
<proteinExistence type="inferred from homology"/>